<sequence>MKNNESSLTSLISAFSRAYHVKEDCPIIFNDYIAQDFLSPEEYQAIAANMSNGITFFSSEMAEKLKGDQDAILKWVTQIQLSPTPLARAAYAENVVRNECQLGAEQYVIMGAGLDTFAWRYDTLPNVTVYEVDHPSTQKFKIERLEQAGYEIPAHLKFVAMDFTKELSLEKLAAAGLDLSKKTVFSLLGVSYYLTKDVLQQLLHAFFKDLSKGSSIIFDFADEGLFTEPGIFNRVQNMVQMAQAAGEPMKFAASLAELEDLLANEELLIYEHLSPQEIQQQFFSNRDDNLQAFETIHYIHAVKK</sequence>
<keyword evidence="2 4" id="KW-0489">Methyltransferase</keyword>
<reference evidence="5 6" key="1">
    <citation type="submission" date="2015-05" db="EMBL/GenBank/DDBJ databases">
        <title>Whole genome sequence and identification of bacterial endophytes from Costus igneus.</title>
        <authorList>
            <person name="Lee Y.P."/>
            <person name="Gan H.M."/>
            <person name="Eng W."/>
            <person name="Wheatley M.S."/>
            <person name="Caraballo A."/>
            <person name="Polter S."/>
            <person name="Savka M.A."/>
            <person name="Hudson A.O."/>
        </authorList>
    </citation>
    <scope>NUCLEOTIDE SEQUENCE [LARGE SCALE GENOMIC DNA]</scope>
    <source>
        <strain evidence="5 6">RIT379</strain>
    </source>
</reference>
<comment type="similarity">
    <text evidence="1 4">Belongs to the UPF0677 family.</text>
</comment>
<dbReference type="PANTHER" id="PTHR43619:SF2">
    <property type="entry name" value="S-ADENOSYL-L-METHIONINE-DEPENDENT METHYLTRANSFERASES SUPERFAMILY PROTEIN"/>
    <property type="match status" value="1"/>
</dbReference>
<organism evidence="5 6">
    <name type="scientific">Niallia circulans</name>
    <name type="common">Bacillus circulans</name>
    <dbReference type="NCBI Taxonomy" id="1397"/>
    <lineage>
        <taxon>Bacteria</taxon>
        <taxon>Bacillati</taxon>
        <taxon>Bacillota</taxon>
        <taxon>Bacilli</taxon>
        <taxon>Bacillales</taxon>
        <taxon>Bacillaceae</taxon>
        <taxon>Niallia</taxon>
    </lineage>
</organism>
<dbReference type="Gene3D" id="3.40.50.150">
    <property type="entry name" value="Vaccinia Virus protein VP39"/>
    <property type="match status" value="1"/>
</dbReference>
<keyword evidence="3 5" id="KW-0808">Transferase</keyword>
<name>A0A0J1IJ40_NIACI</name>
<dbReference type="EMBL" id="LDPH01000012">
    <property type="protein sequence ID" value="KLV25952.1"/>
    <property type="molecule type" value="Genomic_DNA"/>
</dbReference>
<keyword evidence="4" id="KW-0949">S-adenosyl-L-methionine</keyword>
<dbReference type="RefSeq" id="WP_047942888.1">
    <property type="nucleotide sequence ID" value="NZ_JAMAUJ010000007.1"/>
</dbReference>
<gene>
    <name evidence="5" type="ORF">ABW02_13675</name>
</gene>
<evidence type="ECO:0000313" key="6">
    <source>
        <dbReference type="Proteomes" id="UP000036045"/>
    </source>
</evidence>
<comment type="caution">
    <text evidence="5">The sequence shown here is derived from an EMBL/GenBank/DDBJ whole genome shotgun (WGS) entry which is preliminary data.</text>
</comment>
<evidence type="ECO:0000256" key="4">
    <source>
        <dbReference type="RuleBase" id="RU362030"/>
    </source>
</evidence>
<evidence type="ECO:0000313" key="5">
    <source>
        <dbReference type="EMBL" id="KLV25952.1"/>
    </source>
</evidence>
<evidence type="ECO:0000256" key="1">
    <source>
        <dbReference type="ARBA" id="ARBA00008138"/>
    </source>
</evidence>
<dbReference type="InterPro" id="IPR011610">
    <property type="entry name" value="SAM_mthyl_Trfase_ML2640-like"/>
</dbReference>
<dbReference type="GO" id="GO:0008168">
    <property type="term" value="F:methyltransferase activity"/>
    <property type="evidence" value="ECO:0007669"/>
    <property type="project" value="UniProtKB-UniRule"/>
</dbReference>
<evidence type="ECO:0000256" key="2">
    <source>
        <dbReference type="ARBA" id="ARBA00022603"/>
    </source>
</evidence>
<dbReference type="Proteomes" id="UP000036045">
    <property type="component" value="Unassembled WGS sequence"/>
</dbReference>
<evidence type="ECO:0000256" key="3">
    <source>
        <dbReference type="ARBA" id="ARBA00022679"/>
    </source>
</evidence>
<dbReference type="InterPro" id="IPR007213">
    <property type="entry name" value="Ppm1/Ppm2/Tcmp"/>
</dbReference>
<dbReference type="OrthoDB" id="9806164at2"/>
<comment type="function">
    <text evidence="4">Exhibits S-adenosyl-L-methionine-dependent methyltransferase activity.</text>
</comment>
<dbReference type="Pfam" id="PF04072">
    <property type="entry name" value="LCM"/>
    <property type="match status" value="1"/>
</dbReference>
<dbReference type="PATRIC" id="fig|1397.4.peg.871"/>
<dbReference type="SUPFAM" id="SSF53335">
    <property type="entry name" value="S-adenosyl-L-methionine-dependent methyltransferases"/>
    <property type="match status" value="1"/>
</dbReference>
<dbReference type="InterPro" id="IPR029063">
    <property type="entry name" value="SAM-dependent_MTases_sf"/>
</dbReference>
<dbReference type="NCBIfam" id="TIGR00027">
    <property type="entry name" value="mthyl_TIGR00027"/>
    <property type="match status" value="1"/>
</dbReference>
<accession>A0A0J1IJ40</accession>
<dbReference type="GO" id="GO:0032259">
    <property type="term" value="P:methylation"/>
    <property type="evidence" value="ECO:0007669"/>
    <property type="project" value="UniProtKB-KW"/>
</dbReference>
<keyword evidence="6" id="KW-1185">Reference proteome</keyword>
<dbReference type="AlphaFoldDB" id="A0A0J1IJ40"/>
<dbReference type="EC" id="2.1.1.-" evidence="4"/>
<protein>
    <recommendedName>
        <fullName evidence="4">S-adenosyl-L-methionine-dependent methyltransferase</fullName>
        <ecNumber evidence="4">2.1.1.-</ecNumber>
    </recommendedName>
</protein>
<proteinExistence type="inferred from homology"/>
<dbReference type="PANTHER" id="PTHR43619">
    <property type="entry name" value="S-ADENOSYL-L-METHIONINE-DEPENDENT METHYLTRANSFERASE YKTD-RELATED"/>
    <property type="match status" value="1"/>
</dbReference>